<keyword evidence="3" id="KW-0472">Membrane</keyword>
<feature type="transmembrane region" description="Helical" evidence="3">
    <location>
        <begin position="210"/>
        <end position="227"/>
    </location>
</feature>
<dbReference type="Gene3D" id="1.25.40.10">
    <property type="entry name" value="Tetratricopeptide repeat domain"/>
    <property type="match status" value="1"/>
</dbReference>
<evidence type="ECO:0000256" key="1">
    <source>
        <dbReference type="ARBA" id="ARBA00022737"/>
    </source>
</evidence>
<evidence type="ECO:0000256" key="3">
    <source>
        <dbReference type="SAM" id="Phobius"/>
    </source>
</evidence>
<dbReference type="Proteomes" id="UP000077857">
    <property type="component" value="Unassembled WGS sequence"/>
</dbReference>
<feature type="transmembrane region" description="Helical" evidence="3">
    <location>
        <begin position="160"/>
        <end position="176"/>
    </location>
</feature>
<keyword evidence="1" id="KW-0677">Repeat</keyword>
<feature type="transmembrane region" description="Helical" evidence="3">
    <location>
        <begin position="236"/>
        <end position="257"/>
    </location>
</feature>
<feature type="transmembrane region" description="Helical" evidence="3">
    <location>
        <begin position="341"/>
        <end position="361"/>
    </location>
</feature>
<dbReference type="OrthoDB" id="8566379at2"/>
<dbReference type="RefSeq" id="WP_064039967.1">
    <property type="nucleotide sequence ID" value="NZ_LUUJ01000057.1"/>
</dbReference>
<dbReference type="InterPro" id="IPR011990">
    <property type="entry name" value="TPR-like_helical_dom_sf"/>
</dbReference>
<dbReference type="SUPFAM" id="SSF48452">
    <property type="entry name" value="TPR-like"/>
    <property type="match status" value="1"/>
</dbReference>
<dbReference type="EMBL" id="LUUJ01000057">
    <property type="protein sequence ID" value="OAI18573.1"/>
    <property type="molecule type" value="Genomic_DNA"/>
</dbReference>
<keyword evidence="2" id="KW-0802">TPR repeat</keyword>
<gene>
    <name evidence="4" type="ORF">A1507_09470</name>
</gene>
<reference evidence="4 5" key="1">
    <citation type="submission" date="2016-03" db="EMBL/GenBank/DDBJ databases">
        <authorList>
            <person name="Ploux O."/>
        </authorList>
    </citation>
    <scope>NUCLEOTIDE SEQUENCE [LARGE SCALE GENOMIC DNA]</scope>
    <source>
        <strain evidence="4 5">R-45378</strain>
    </source>
</reference>
<sequence length="676" mass="76167">MKVLFQRDWIRSVSSILIPLAIMVSVFGAYLPGKSGPFLADDFPNIVDNSGIQLRSLNRNELSAAWSANNNSGPLKRPLASLSFALNYYFSDQQFNPISFRLTNIALHAVNGILLFFCVRCLIRAHDKFAPAEVLAFWSALIWVLHPLQLTSVLYVVQRMNSLACLFMLAGFLVFLKGRMSLDKPAGYILMWTGTLGGTILGGICKENALLLPLLILVSEVTLLPVVDSKAMRERLIAYYVITAVIPVCLIIGYYAVFPNYLLQGYSVRDFTLTERLFTEARVLFYYLRLLFYPDNTELSLAHDDFLVSSNLFSPKNTFLSVVGVLFLIGIAISSKVRKKYSFISFFVLWFFVGHLMESSVFPLELVYEHRNYIPSIGVVVGFVFVVYKVLEARASKLLVNSFYISIAISVAFATYARAAVWSNANSFTYFEVRNHPESMRANSAYAKNLELRIGANPDSYQHLIKSSQLDLFEVSTLIDMFIELNSFINSSDLSQVSGNVSLPSRYDDPLVLDRGYMRSLMRLVNDEIMRRLADKTFSLRTMTAIRSVTNCVIDGNPMCQGLGPNVLEWANGAIKQPGFSHIPTMYLIDAKLNFFLGRQEKAWESLNQAITLSPNWMYLRAEKAHLYIVLNDYEKAEQTLVEAEALGVATGHDRKEFQKLREIMSNLKSGAGVTD</sequence>
<dbReference type="InterPro" id="IPR052346">
    <property type="entry name" value="O-mannosyl-transferase_TMTC"/>
</dbReference>
<protein>
    <submittedName>
        <fullName evidence="4">Uncharacterized protein</fullName>
    </submittedName>
</protein>
<feature type="transmembrane region" description="Helical" evidence="3">
    <location>
        <begin position="398"/>
        <end position="417"/>
    </location>
</feature>
<feature type="transmembrane region" description="Helical" evidence="3">
    <location>
        <begin position="135"/>
        <end position="154"/>
    </location>
</feature>
<name>A0A177NMH6_9GAMM</name>
<proteinExistence type="predicted"/>
<feature type="transmembrane region" description="Helical" evidence="3">
    <location>
        <begin position="188"/>
        <end position="204"/>
    </location>
</feature>
<dbReference type="PANTHER" id="PTHR44227">
    <property type="match status" value="1"/>
</dbReference>
<evidence type="ECO:0000256" key="2">
    <source>
        <dbReference type="ARBA" id="ARBA00022803"/>
    </source>
</evidence>
<dbReference type="PANTHER" id="PTHR44227:SF3">
    <property type="entry name" value="PROTEIN O-MANNOSYL-TRANSFERASE TMTC4"/>
    <property type="match status" value="1"/>
</dbReference>
<accession>A0A177NMH6</accession>
<feature type="transmembrane region" description="Helical" evidence="3">
    <location>
        <begin position="105"/>
        <end position="123"/>
    </location>
</feature>
<organism evidence="4 5">
    <name type="scientific">Methylomonas koyamae</name>
    <dbReference type="NCBI Taxonomy" id="702114"/>
    <lineage>
        <taxon>Bacteria</taxon>
        <taxon>Pseudomonadati</taxon>
        <taxon>Pseudomonadota</taxon>
        <taxon>Gammaproteobacteria</taxon>
        <taxon>Methylococcales</taxon>
        <taxon>Methylococcaceae</taxon>
        <taxon>Methylomonas</taxon>
    </lineage>
</organism>
<comment type="caution">
    <text evidence="4">The sequence shown here is derived from an EMBL/GenBank/DDBJ whole genome shotgun (WGS) entry which is preliminary data.</text>
</comment>
<dbReference type="AlphaFoldDB" id="A0A177NMH6"/>
<evidence type="ECO:0000313" key="4">
    <source>
        <dbReference type="EMBL" id="OAI18573.1"/>
    </source>
</evidence>
<keyword evidence="3" id="KW-1133">Transmembrane helix</keyword>
<feature type="transmembrane region" description="Helical" evidence="3">
    <location>
        <begin position="12"/>
        <end position="31"/>
    </location>
</feature>
<keyword evidence="3" id="KW-0812">Transmembrane</keyword>
<feature type="transmembrane region" description="Helical" evidence="3">
    <location>
        <begin position="373"/>
        <end position="391"/>
    </location>
</feature>
<feature type="transmembrane region" description="Helical" evidence="3">
    <location>
        <begin position="317"/>
        <end position="334"/>
    </location>
</feature>
<evidence type="ECO:0000313" key="5">
    <source>
        <dbReference type="Proteomes" id="UP000077857"/>
    </source>
</evidence>